<name>A0ABD4XZS7_STUST</name>
<proteinExistence type="predicted"/>
<organism evidence="2 3">
    <name type="scientific">Stutzerimonas stutzeri</name>
    <name type="common">Pseudomonas stutzeri</name>
    <dbReference type="NCBI Taxonomy" id="316"/>
    <lineage>
        <taxon>Bacteria</taxon>
        <taxon>Pseudomonadati</taxon>
        <taxon>Pseudomonadota</taxon>
        <taxon>Gammaproteobacteria</taxon>
        <taxon>Pseudomonadales</taxon>
        <taxon>Pseudomonadaceae</taxon>
        <taxon>Stutzerimonas</taxon>
    </lineage>
</organism>
<dbReference type="AlphaFoldDB" id="A0ABD4XZS7"/>
<accession>A0ABD4XZS7</accession>
<evidence type="ECO:0000256" key="1">
    <source>
        <dbReference type="SAM" id="MobiDB-lite"/>
    </source>
</evidence>
<feature type="compositionally biased region" description="Polar residues" evidence="1">
    <location>
        <begin position="27"/>
        <end position="42"/>
    </location>
</feature>
<evidence type="ECO:0000313" key="2">
    <source>
        <dbReference type="EMBL" id="MDH0688239.1"/>
    </source>
</evidence>
<protein>
    <submittedName>
        <fullName evidence="2">Uncharacterized protein</fullName>
    </submittedName>
</protein>
<gene>
    <name evidence="2" type="ORF">N5D09_09090</name>
</gene>
<sequence length="74" mass="7996">LFENLFSTQPLAASINLHLSPAGGESYSVQNRCQPPLSTAFDQSDRSHQQDSTATLSARRILLESATSATLLFS</sequence>
<reference evidence="2" key="1">
    <citation type="submission" date="2022-09" db="EMBL/GenBank/DDBJ databases">
        <title>Intensive care unit water sources are persistently colonized with multi-drug resistant bacteria and are the site of extensive horizontal gene transfer of antibiotic resistance genes.</title>
        <authorList>
            <person name="Diorio-Toth L."/>
        </authorList>
    </citation>
    <scope>NUCLEOTIDE SEQUENCE</scope>
    <source>
        <strain evidence="2">GD03864</strain>
    </source>
</reference>
<feature type="region of interest" description="Disordered" evidence="1">
    <location>
        <begin position="27"/>
        <end position="53"/>
    </location>
</feature>
<dbReference type="EMBL" id="JAOCDG010000013">
    <property type="protein sequence ID" value="MDH0688239.1"/>
    <property type="molecule type" value="Genomic_DNA"/>
</dbReference>
<evidence type="ECO:0000313" key="3">
    <source>
        <dbReference type="Proteomes" id="UP001161139"/>
    </source>
</evidence>
<dbReference type="RefSeq" id="WP_279649215.1">
    <property type="nucleotide sequence ID" value="NZ_JAOCDG010000013.1"/>
</dbReference>
<dbReference type="Proteomes" id="UP001161139">
    <property type="component" value="Unassembled WGS sequence"/>
</dbReference>
<comment type="caution">
    <text evidence="2">The sequence shown here is derived from an EMBL/GenBank/DDBJ whole genome shotgun (WGS) entry which is preliminary data.</text>
</comment>
<feature type="non-terminal residue" evidence="2">
    <location>
        <position position="1"/>
    </location>
</feature>